<evidence type="ECO:0000313" key="2">
    <source>
        <dbReference type="EMBL" id="KAF6036705.1"/>
    </source>
</evidence>
<accession>A0A7J7KEP2</accession>
<keyword evidence="3" id="KW-1185">Reference proteome</keyword>
<gene>
    <name evidence="2" type="ORF">EB796_004977</name>
</gene>
<evidence type="ECO:0000256" key="1">
    <source>
        <dbReference type="SAM" id="MobiDB-lite"/>
    </source>
</evidence>
<sequence>MNASNSSSEEGEHPQFTDKPKKRKVLGSQKSIAKKRRVSQHVTGLDCKCSRLKCFEITSAEERLELIRGKLIIILSI</sequence>
<dbReference type="OrthoDB" id="10065911at2759"/>
<proteinExistence type="predicted"/>
<feature type="compositionally biased region" description="Basic and acidic residues" evidence="1">
    <location>
        <begin position="10"/>
        <end position="19"/>
    </location>
</feature>
<dbReference type="EMBL" id="VXIV02000685">
    <property type="protein sequence ID" value="KAF6036705.1"/>
    <property type="molecule type" value="Genomic_DNA"/>
</dbReference>
<organism evidence="2 3">
    <name type="scientific">Bugula neritina</name>
    <name type="common">Brown bryozoan</name>
    <name type="synonym">Sertularia neritina</name>
    <dbReference type="NCBI Taxonomy" id="10212"/>
    <lineage>
        <taxon>Eukaryota</taxon>
        <taxon>Metazoa</taxon>
        <taxon>Spiralia</taxon>
        <taxon>Lophotrochozoa</taxon>
        <taxon>Bryozoa</taxon>
        <taxon>Gymnolaemata</taxon>
        <taxon>Cheilostomatida</taxon>
        <taxon>Flustrina</taxon>
        <taxon>Buguloidea</taxon>
        <taxon>Bugulidae</taxon>
        <taxon>Bugula</taxon>
    </lineage>
</organism>
<feature type="region of interest" description="Disordered" evidence="1">
    <location>
        <begin position="1"/>
        <end position="35"/>
    </location>
</feature>
<dbReference type="AlphaFoldDB" id="A0A7J7KEP2"/>
<reference evidence="2" key="1">
    <citation type="submission" date="2020-06" db="EMBL/GenBank/DDBJ databases">
        <title>Draft genome of Bugula neritina, a colonial animal packing powerful symbionts and potential medicines.</title>
        <authorList>
            <person name="Rayko M."/>
        </authorList>
    </citation>
    <scope>NUCLEOTIDE SEQUENCE [LARGE SCALE GENOMIC DNA]</scope>
    <source>
        <strain evidence="2">Kwan_BN1</strain>
    </source>
</reference>
<comment type="caution">
    <text evidence="2">The sequence shown here is derived from an EMBL/GenBank/DDBJ whole genome shotgun (WGS) entry which is preliminary data.</text>
</comment>
<evidence type="ECO:0000313" key="3">
    <source>
        <dbReference type="Proteomes" id="UP000593567"/>
    </source>
</evidence>
<dbReference type="Proteomes" id="UP000593567">
    <property type="component" value="Unassembled WGS sequence"/>
</dbReference>
<protein>
    <submittedName>
        <fullName evidence="2">Uncharacterized protein</fullName>
    </submittedName>
</protein>
<name>A0A7J7KEP2_BUGNE</name>